<keyword evidence="6" id="KW-0413">Isomerase</keyword>
<feature type="domain" description="Right handed beta helix" evidence="7">
    <location>
        <begin position="117"/>
        <end position="302"/>
    </location>
</feature>
<dbReference type="NCBIfam" id="TIGR03805">
    <property type="entry name" value="beta_helix_1"/>
    <property type="match status" value="1"/>
</dbReference>
<keyword evidence="5" id="KW-0016">Alginate biosynthesis</keyword>
<dbReference type="InterPro" id="IPR039448">
    <property type="entry name" value="Beta_helix"/>
</dbReference>
<comment type="catalytic activity">
    <reaction evidence="1">
        <text>[(1-&gt;4)-beta-D-mannuronosyl](n) = [alginate](n)</text>
        <dbReference type="Rhea" id="RHEA:45572"/>
        <dbReference type="Rhea" id="RHEA-COMP:11264"/>
        <dbReference type="Rhea" id="RHEA-COMP:11270"/>
        <dbReference type="ChEBI" id="CHEBI:58187"/>
        <dbReference type="ChEBI" id="CHEBI:85311"/>
        <dbReference type="EC" id="5.1.3.37"/>
    </reaction>
</comment>
<dbReference type="EMBL" id="CP071247">
    <property type="protein sequence ID" value="QSP95804.1"/>
    <property type="molecule type" value="Genomic_DNA"/>
</dbReference>
<comment type="pathway">
    <text evidence="2">Glycan biosynthesis; alginate biosynthesis.</text>
</comment>
<evidence type="ECO:0000256" key="4">
    <source>
        <dbReference type="ARBA" id="ARBA00012124"/>
    </source>
</evidence>
<evidence type="ECO:0000256" key="6">
    <source>
        <dbReference type="ARBA" id="ARBA00023235"/>
    </source>
</evidence>
<evidence type="ECO:0000256" key="3">
    <source>
        <dbReference type="ARBA" id="ARBA00010085"/>
    </source>
</evidence>
<organism evidence="8 9">
    <name type="scientific">Marinobacter salinisoli</name>
    <dbReference type="NCBI Taxonomy" id="2769486"/>
    <lineage>
        <taxon>Bacteria</taxon>
        <taxon>Pseudomonadati</taxon>
        <taxon>Pseudomonadota</taxon>
        <taxon>Gammaproteobacteria</taxon>
        <taxon>Pseudomonadales</taxon>
        <taxon>Marinobacteraceae</taxon>
        <taxon>Marinobacter</taxon>
    </lineage>
</organism>
<sequence length="494" mass="51599">MSTGSNPLFRRSILGTAICAVMLTGCGGSDSNSGVSFPEGAIMLPAENLTQAAKEAFITAESGDVIVFPEGRFQINDTLLFDGDTDGDGTSIKGITIMGYGKEKTILDFAESDGGDGIFVQNGVDIEIRDIGVYEAPNNAIKLKDTSGIIIDDVATVWEGELNSGNGAYGLYPVECDNILIEDSYVRGSADAGVYVGQSHDIVVRRNIAEENVAGIEIENSMNADVYDNIATGNTGGILVFDLPIGGERYGSNVRVFDNLVEGNNTDNFANTSDSAAGVHIVPPGTGVIVLSTPDVEIYNNIISDHDTLSVAISSFLLADENLLTDSSYDPIIASGWQPVPRNINVHDNNISISGTNPRGKLITDIIAGYLLDPSKGKMPTILYDGLGELLANASAAPTILGAPFDPQVDAICATANGDVSYGQVYGTIPDGTTIDQSTGTPIPKLFLEEPQSQLLVCETAPSRLQASQATIGGKSYGCGSNETGDASAASCAL</sequence>
<dbReference type="EC" id="5.1.3.37" evidence="4"/>
<dbReference type="Pfam" id="PF13229">
    <property type="entry name" value="Beta_helix"/>
    <property type="match status" value="1"/>
</dbReference>
<reference evidence="8 9" key="1">
    <citation type="submission" date="2021-03" db="EMBL/GenBank/DDBJ databases">
        <title>Genome sequencing of Marinobacter sp. LPB0319.</title>
        <authorList>
            <person name="Kim J."/>
        </authorList>
    </citation>
    <scope>NUCLEOTIDE SEQUENCE [LARGE SCALE GENOMIC DNA]</scope>
    <source>
        <strain evidence="8 9">LPB0319</strain>
    </source>
</reference>
<accession>A0ABX7MWQ1</accession>
<dbReference type="InterPro" id="IPR006626">
    <property type="entry name" value="PbH1"/>
</dbReference>
<dbReference type="Gene3D" id="2.160.20.10">
    <property type="entry name" value="Single-stranded right-handed beta-helix, Pectin lyase-like"/>
    <property type="match status" value="1"/>
</dbReference>
<dbReference type="Proteomes" id="UP000663555">
    <property type="component" value="Chromosome"/>
</dbReference>
<evidence type="ECO:0000313" key="8">
    <source>
        <dbReference type="EMBL" id="QSP95804.1"/>
    </source>
</evidence>
<keyword evidence="9" id="KW-1185">Reference proteome</keyword>
<proteinExistence type="inferred from homology"/>
<name>A0ABX7MWQ1_9GAMM</name>
<dbReference type="InterPro" id="IPR011050">
    <property type="entry name" value="Pectin_lyase_fold/virulence"/>
</dbReference>
<evidence type="ECO:0000259" key="7">
    <source>
        <dbReference type="Pfam" id="PF13229"/>
    </source>
</evidence>
<evidence type="ECO:0000256" key="2">
    <source>
        <dbReference type="ARBA" id="ARBA00005182"/>
    </source>
</evidence>
<dbReference type="InterPro" id="IPR012334">
    <property type="entry name" value="Pectin_lyas_fold"/>
</dbReference>
<dbReference type="NCBIfam" id="TIGR03804">
    <property type="entry name" value="para_beta_helix"/>
    <property type="match status" value="1"/>
</dbReference>
<evidence type="ECO:0000256" key="1">
    <source>
        <dbReference type="ARBA" id="ARBA00001550"/>
    </source>
</evidence>
<dbReference type="InterPro" id="IPR022441">
    <property type="entry name" value="Para_beta_helix_rpt-2"/>
</dbReference>
<evidence type="ECO:0000256" key="5">
    <source>
        <dbReference type="ARBA" id="ARBA00022841"/>
    </source>
</evidence>
<dbReference type="InterPro" id="IPR022442">
    <property type="entry name" value="SO_2930-like_dom"/>
</dbReference>
<dbReference type="RefSeq" id="WP_206645041.1">
    <property type="nucleotide sequence ID" value="NZ_CP071247.1"/>
</dbReference>
<protein>
    <recommendedName>
        <fullName evidence="4">mannuronan 5-epimerase</fullName>
        <ecNumber evidence="4">5.1.3.37</ecNumber>
    </recommendedName>
</protein>
<dbReference type="SUPFAM" id="SSF51126">
    <property type="entry name" value="Pectin lyase-like"/>
    <property type="match status" value="1"/>
</dbReference>
<evidence type="ECO:0000313" key="9">
    <source>
        <dbReference type="Proteomes" id="UP000663555"/>
    </source>
</evidence>
<gene>
    <name evidence="8" type="ORF">LPB19_05175</name>
</gene>
<dbReference type="SMART" id="SM00710">
    <property type="entry name" value="PbH1"/>
    <property type="match status" value="7"/>
</dbReference>
<comment type="similarity">
    <text evidence="3">Belongs to the D-mannuronate C5-epimerase family.</text>
</comment>